<dbReference type="Pfam" id="PF03109">
    <property type="entry name" value="ABC1"/>
    <property type="match status" value="2"/>
</dbReference>
<accession>A0AA48QW51</accession>
<dbReference type="InterPro" id="IPR052402">
    <property type="entry name" value="ADCK_kinase"/>
</dbReference>
<dbReference type="InterPro" id="IPR018961">
    <property type="entry name" value="DnaJ_homolog_subfam-C_membr-28"/>
</dbReference>
<dbReference type="PANTHER" id="PTHR45890:SF1">
    <property type="entry name" value="AARF DOMAIN CONTAINING KINASE 2"/>
    <property type="match status" value="1"/>
</dbReference>
<dbReference type="CDD" id="cd13971">
    <property type="entry name" value="ADCK2-like"/>
    <property type="match status" value="1"/>
</dbReference>
<dbReference type="Proteomes" id="UP001233271">
    <property type="component" value="Chromosome 4"/>
</dbReference>
<evidence type="ECO:0000259" key="3">
    <source>
        <dbReference type="Pfam" id="PF09350"/>
    </source>
</evidence>
<gene>
    <name evidence="4" type="ORF">CcaverHIS019_0408450</name>
</gene>
<evidence type="ECO:0000313" key="4">
    <source>
        <dbReference type="EMBL" id="BEI92025.1"/>
    </source>
</evidence>
<dbReference type="GO" id="GO:0005739">
    <property type="term" value="C:mitochondrion"/>
    <property type="evidence" value="ECO:0007669"/>
    <property type="project" value="TreeGrafter"/>
</dbReference>
<evidence type="ECO:0000256" key="1">
    <source>
        <dbReference type="ARBA" id="ARBA00009670"/>
    </source>
</evidence>
<dbReference type="InterPro" id="IPR011009">
    <property type="entry name" value="Kinase-like_dom_sf"/>
</dbReference>
<dbReference type="KEGG" id="ccac:CcaHIS019_0408450"/>
<evidence type="ECO:0008006" key="6">
    <source>
        <dbReference type="Google" id="ProtNLM"/>
    </source>
</evidence>
<keyword evidence="5" id="KW-1185">Reference proteome</keyword>
<feature type="domain" description="ABC1 atypical kinase-like" evidence="2">
    <location>
        <begin position="669"/>
        <end position="719"/>
    </location>
</feature>
<dbReference type="InterPro" id="IPR044095">
    <property type="entry name" value="ADCK2_dom"/>
</dbReference>
<dbReference type="Pfam" id="PF09350">
    <property type="entry name" value="DJC28_CD"/>
    <property type="match status" value="1"/>
</dbReference>
<dbReference type="EMBL" id="AP028215">
    <property type="protein sequence ID" value="BEI92025.1"/>
    <property type="molecule type" value="Genomic_DNA"/>
</dbReference>
<comment type="similarity">
    <text evidence="1">Belongs to the protein kinase superfamily. ADCK protein kinase family.</text>
</comment>
<dbReference type="AlphaFoldDB" id="A0AA48QW51"/>
<sequence>MMPLRRRILLTQWRALQRAVHTKGPPDMPAEVVKPGSPPTELTGSAKLFADALVEEKTETDAAAKNARAHLVDSQGPIWTGEEAQRDAVLRMIVDKYKPLRTGEGIKDDAAEKRIRNWMKNLEMAPKATTAAANTIPVSSEESIHTPKLPPHLFRPWHATYTGDNDVVESPKVKWGHFEARTATDLSNLMELRLPFNVDGTVRKAHRDFRRATKLQGRLGSARENAIDYRLGIHDGDMTHVGAEEEEMEGFSGNRQIRGESVLGAQRGGASGMRAWAGLVEERITAAQNKGFFNNLKGTGKPIERDPSEMNPLLGLSEVYMNRIIKRQGALPPWIELQKNLDASQAAFRSLLLESYTKHMVRSILASNPIDLLPTYEQIPGRDEAFEARHEKFHIENVRQLNDTLGKMNAQAPMPSRRGLILLEAELDRVRGDVLRQNVWNELKKRVQEIKEIEAMGPATGRLPFLQTLENGAFARFGRRMSALVSGSTGEQASGGGTLSGNGHPEAGGGKGLIVLAGLTLAVVLYFRKPTLNESPSPISHEDLIPVHEQPTVPPFVALSPSEPSVGVLELFREYVLEPFLTLVRFIHLALLFGPVIITAPMVFVGAPPRRKPGKPIAESEENWGAVWWYGFLVNQMERAGPSFIKLGQWAASRADLFPDALCVKMSELHSSNSPHPFRYTKKVLERAFGLPFDEIFAEFEDTPIGCGAIAQVYRAQLRPEILKQSSAEAAALAQELEADPDRRIVTSVAIKVLHPRVEKLVRRDIRIMSIFANIINALPDMEWLSLPDEVAAFGDMMNQQLDLRVEAANLDRFRDNFAHRPRTVAFPRPIRLGPDNVAANREVLVEEYEDALPLKYFLRNGGGPYDEKIANLGLDAFLEMLLLDNWTHGDLHPGNIMVRMVRPETYHIIGPLFHRLKGDTHIEPSIPTESRRETAIVHELRALADEPDLWLARLDQLYTQGLVPQLVFIDAGLITSLDATNRRNFLDLFQAVAEFDGYRAGKLMIDRCRRPDLAIDEETFALKIQHLVLNVKSKTFSLAKIKISDILTDVLVAVRQHHVKLEGDFVNTVISILLLEGIGRQLDPDMDLFKSALPILRQLGRQIGTRDIVDVNAGSLLAMAKLWIWAEARGAVGEASQIDQWVKYDWLSPGI</sequence>
<dbReference type="PANTHER" id="PTHR45890">
    <property type="entry name" value="AARF DOMAIN CONTAINING KINASE 2 (PREDICTED)"/>
    <property type="match status" value="1"/>
</dbReference>
<evidence type="ECO:0000313" key="5">
    <source>
        <dbReference type="Proteomes" id="UP001233271"/>
    </source>
</evidence>
<feature type="domain" description="ABC1 atypical kinase-like" evidence="2">
    <location>
        <begin position="730"/>
        <end position="901"/>
    </location>
</feature>
<feature type="domain" description="DnaJ homologue subfamily C member 28 conserved" evidence="3">
    <location>
        <begin position="279"/>
        <end position="349"/>
    </location>
</feature>
<proteinExistence type="inferred from homology"/>
<dbReference type="RefSeq" id="XP_060457290.1">
    <property type="nucleotide sequence ID" value="XM_060600725.1"/>
</dbReference>
<name>A0AA48QW51_9TREE</name>
<dbReference type="InterPro" id="IPR004147">
    <property type="entry name" value="ABC1_dom"/>
</dbReference>
<protein>
    <recommendedName>
        <fullName evidence="6">ABC1-domain-containing protein</fullName>
    </recommendedName>
</protein>
<dbReference type="GeneID" id="85495895"/>
<evidence type="ECO:0000259" key="2">
    <source>
        <dbReference type="Pfam" id="PF03109"/>
    </source>
</evidence>
<organism evidence="4 5">
    <name type="scientific">Cutaneotrichosporon cavernicola</name>
    <dbReference type="NCBI Taxonomy" id="279322"/>
    <lineage>
        <taxon>Eukaryota</taxon>
        <taxon>Fungi</taxon>
        <taxon>Dikarya</taxon>
        <taxon>Basidiomycota</taxon>
        <taxon>Agaricomycotina</taxon>
        <taxon>Tremellomycetes</taxon>
        <taxon>Trichosporonales</taxon>
        <taxon>Trichosporonaceae</taxon>
        <taxon>Cutaneotrichosporon</taxon>
    </lineage>
</organism>
<dbReference type="SUPFAM" id="SSF56112">
    <property type="entry name" value="Protein kinase-like (PK-like)"/>
    <property type="match status" value="1"/>
</dbReference>
<reference evidence="4" key="1">
    <citation type="journal article" date="2023" name="BMC Genomics">
        <title>Chromosome-level genome assemblies of Cutaneotrichosporon spp. (Trichosporonales, Basidiomycota) reveal imbalanced evolution between nucleotide sequences and chromosome synteny.</title>
        <authorList>
            <person name="Kobayashi Y."/>
            <person name="Kayamori A."/>
            <person name="Aoki K."/>
            <person name="Shiwa Y."/>
            <person name="Matsutani M."/>
            <person name="Fujita N."/>
            <person name="Sugita T."/>
            <person name="Iwasaki W."/>
            <person name="Tanaka N."/>
            <person name="Takashima M."/>
        </authorList>
    </citation>
    <scope>NUCLEOTIDE SEQUENCE</scope>
    <source>
        <strain evidence="4">HIS019</strain>
    </source>
</reference>